<dbReference type="AlphaFoldDB" id="A0A224Z2C2"/>
<proteinExistence type="predicted"/>
<sequence>MSPFRRNSTSFATCLAPTRESVLFPVPTASHPLPRNSTSWTTYAPTQENVPFPASTAMSPFRRNSTSFAMCLLFIQRKSLKAQVHTGCFGGFYSLIILCAVSTVDSQETEIC</sequence>
<dbReference type="EMBL" id="GFPF01009014">
    <property type="protein sequence ID" value="MAA20160.1"/>
    <property type="molecule type" value="Transcribed_RNA"/>
</dbReference>
<protein>
    <submittedName>
        <fullName evidence="1">Uncharacterized protein</fullName>
    </submittedName>
</protein>
<reference evidence="1" key="1">
    <citation type="journal article" date="2017" name="Parasit. Vectors">
        <title>Sialotranscriptomics of Rhipicephalus zambeziensis reveals intricate expression profiles of secretory proteins and suggests tight temporal transcriptional regulation during blood-feeding.</title>
        <authorList>
            <person name="de Castro M.H."/>
            <person name="de Klerk D."/>
            <person name="Pienaar R."/>
            <person name="Rees D.J.G."/>
            <person name="Mans B.J."/>
        </authorList>
    </citation>
    <scope>NUCLEOTIDE SEQUENCE</scope>
    <source>
        <tissue evidence="1">Salivary glands</tissue>
    </source>
</reference>
<organism evidence="1">
    <name type="scientific">Rhipicephalus zambeziensis</name>
    <dbReference type="NCBI Taxonomy" id="60191"/>
    <lineage>
        <taxon>Eukaryota</taxon>
        <taxon>Metazoa</taxon>
        <taxon>Ecdysozoa</taxon>
        <taxon>Arthropoda</taxon>
        <taxon>Chelicerata</taxon>
        <taxon>Arachnida</taxon>
        <taxon>Acari</taxon>
        <taxon>Parasitiformes</taxon>
        <taxon>Ixodida</taxon>
        <taxon>Ixodoidea</taxon>
        <taxon>Ixodidae</taxon>
        <taxon>Rhipicephalinae</taxon>
        <taxon>Rhipicephalus</taxon>
        <taxon>Rhipicephalus</taxon>
    </lineage>
</organism>
<accession>A0A224Z2C2</accession>
<evidence type="ECO:0000313" key="1">
    <source>
        <dbReference type="EMBL" id="MAA20160.1"/>
    </source>
</evidence>
<name>A0A224Z2C2_9ACAR</name>